<dbReference type="InterPro" id="IPR034294">
    <property type="entry name" value="Aquaporin_transptr"/>
</dbReference>
<keyword evidence="9" id="KW-1185">Reference proteome</keyword>
<reference evidence="8 9" key="1">
    <citation type="journal article" date="2022" name="Nat. Ecol. Evol.">
        <title>A masculinizing supergene underlies an exaggerated male reproductive morph in a spider.</title>
        <authorList>
            <person name="Hendrickx F."/>
            <person name="De Corte Z."/>
            <person name="Sonet G."/>
            <person name="Van Belleghem S.M."/>
            <person name="Kostlbacher S."/>
            <person name="Vangestel C."/>
        </authorList>
    </citation>
    <scope>NUCLEOTIDE SEQUENCE [LARGE SCALE GENOMIC DNA]</scope>
    <source>
        <strain evidence="8">W744_W776</strain>
    </source>
</reference>
<protein>
    <recommendedName>
        <fullName evidence="10">Aquaporin AQPAe.a</fullName>
    </recommendedName>
</protein>
<dbReference type="PRINTS" id="PR00783">
    <property type="entry name" value="MINTRINSICP"/>
</dbReference>
<feature type="transmembrane region" description="Helical" evidence="7">
    <location>
        <begin position="204"/>
        <end position="225"/>
    </location>
</feature>
<sequence length="278" mass="29412">MGRVRKFRQVVGIDELSFSSSLWRSLPAEFLGTGFLVLVACGSTPPGNIVQISLCFGLIVATMVQAICHVSGGHINPAVTAGMLVAGRCSVLRALLYVVMQCAGAVAGAAILKAVTPDETNSKLGLTALNEKLSPVQGVGVEFLITFVLVFTVFGVCDENRVDVRGSAPLAIGLSITACHLWAANLKTNSKLGLTALNEKLSPVQGVGVEFFITFVLVFTVFGVCDENRVDVRGSAPLAIGLSITACHLWAIEFTGSSMNTARSFGPAVIMNNWENHW</sequence>
<dbReference type="Proteomes" id="UP000827092">
    <property type="component" value="Unassembled WGS sequence"/>
</dbReference>
<organism evidence="8 9">
    <name type="scientific">Oedothorax gibbosus</name>
    <dbReference type="NCBI Taxonomy" id="931172"/>
    <lineage>
        <taxon>Eukaryota</taxon>
        <taxon>Metazoa</taxon>
        <taxon>Ecdysozoa</taxon>
        <taxon>Arthropoda</taxon>
        <taxon>Chelicerata</taxon>
        <taxon>Arachnida</taxon>
        <taxon>Araneae</taxon>
        <taxon>Araneomorphae</taxon>
        <taxon>Entelegynae</taxon>
        <taxon>Araneoidea</taxon>
        <taxon>Linyphiidae</taxon>
        <taxon>Erigoninae</taxon>
        <taxon>Oedothorax</taxon>
    </lineage>
</organism>
<comment type="caution">
    <text evidence="8">The sequence shown here is derived from an EMBL/GenBank/DDBJ whole genome shotgun (WGS) entry which is preliminary data.</text>
</comment>
<evidence type="ECO:0000256" key="3">
    <source>
        <dbReference type="ARBA" id="ARBA00022692"/>
    </source>
</evidence>
<dbReference type="GO" id="GO:0005886">
    <property type="term" value="C:plasma membrane"/>
    <property type="evidence" value="ECO:0007669"/>
    <property type="project" value="TreeGrafter"/>
</dbReference>
<keyword evidence="3 6" id="KW-0812">Transmembrane</keyword>
<comment type="similarity">
    <text evidence="2 6">Belongs to the MIP/aquaporin (TC 1.A.8) family.</text>
</comment>
<accession>A0AAV6TYR3</accession>
<dbReference type="InterPro" id="IPR000425">
    <property type="entry name" value="MIP"/>
</dbReference>
<dbReference type="AlphaFoldDB" id="A0AAV6TYR3"/>
<feature type="non-terminal residue" evidence="8">
    <location>
        <position position="278"/>
    </location>
</feature>
<evidence type="ECO:0000313" key="9">
    <source>
        <dbReference type="Proteomes" id="UP000827092"/>
    </source>
</evidence>
<dbReference type="PANTHER" id="PTHR19139">
    <property type="entry name" value="AQUAPORIN TRANSPORTER"/>
    <property type="match status" value="1"/>
</dbReference>
<feature type="transmembrane region" description="Helical" evidence="7">
    <location>
        <begin position="94"/>
        <end position="116"/>
    </location>
</feature>
<name>A0AAV6TYR3_9ARAC</name>
<keyword evidence="4 7" id="KW-1133">Transmembrane helix</keyword>
<evidence type="ECO:0000256" key="4">
    <source>
        <dbReference type="ARBA" id="ARBA00022989"/>
    </source>
</evidence>
<dbReference type="PANTHER" id="PTHR19139:SF199">
    <property type="entry name" value="MIP17260P"/>
    <property type="match status" value="1"/>
</dbReference>
<evidence type="ECO:0000256" key="2">
    <source>
        <dbReference type="ARBA" id="ARBA00006175"/>
    </source>
</evidence>
<keyword evidence="5 7" id="KW-0472">Membrane</keyword>
<feature type="transmembrane region" description="Helical" evidence="7">
    <location>
        <begin position="136"/>
        <end position="156"/>
    </location>
</feature>
<dbReference type="Pfam" id="PF00230">
    <property type="entry name" value="MIP"/>
    <property type="match status" value="2"/>
</dbReference>
<dbReference type="EMBL" id="JAFNEN010000872">
    <property type="protein sequence ID" value="KAG8176506.1"/>
    <property type="molecule type" value="Genomic_DNA"/>
</dbReference>
<dbReference type="SUPFAM" id="SSF81338">
    <property type="entry name" value="Aquaporin-like"/>
    <property type="match status" value="2"/>
</dbReference>
<evidence type="ECO:0000256" key="7">
    <source>
        <dbReference type="SAM" id="Phobius"/>
    </source>
</evidence>
<evidence type="ECO:0000256" key="5">
    <source>
        <dbReference type="ARBA" id="ARBA00023136"/>
    </source>
</evidence>
<proteinExistence type="inferred from homology"/>
<evidence type="ECO:0000313" key="8">
    <source>
        <dbReference type="EMBL" id="KAG8176506.1"/>
    </source>
</evidence>
<keyword evidence="6" id="KW-0813">Transport</keyword>
<dbReference type="GO" id="GO:0015267">
    <property type="term" value="F:channel activity"/>
    <property type="evidence" value="ECO:0007669"/>
    <property type="project" value="InterPro"/>
</dbReference>
<comment type="subcellular location">
    <subcellularLocation>
        <location evidence="1">Membrane</location>
        <topology evidence="1">Multi-pass membrane protein</topology>
    </subcellularLocation>
</comment>
<gene>
    <name evidence="8" type="ORF">JTE90_020342</name>
</gene>
<dbReference type="InterPro" id="IPR023271">
    <property type="entry name" value="Aquaporin-like"/>
</dbReference>
<evidence type="ECO:0000256" key="6">
    <source>
        <dbReference type="RuleBase" id="RU000477"/>
    </source>
</evidence>
<dbReference type="Gene3D" id="1.20.1080.10">
    <property type="entry name" value="Glycerol uptake facilitator protein"/>
    <property type="match status" value="2"/>
</dbReference>
<evidence type="ECO:0008006" key="10">
    <source>
        <dbReference type="Google" id="ProtNLM"/>
    </source>
</evidence>
<feature type="transmembrane region" description="Helical" evidence="7">
    <location>
        <begin position="168"/>
        <end position="184"/>
    </location>
</feature>
<evidence type="ECO:0000256" key="1">
    <source>
        <dbReference type="ARBA" id="ARBA00004141"/>
    </source>
</evidence>